<feature type="region of interest" description="Disordered" evidence="2">
    <location>
        <begin position="18"/>
        <end position="67"/>
    </location>
</feature>
<feature type="transmembrane region" description="Helical" evidence="3">
    <location>
        <begin position="670"/>
        <end position="698"/>
    </location>
</feature>
<feature type="region of interest" description="Disordered" evidence="2">
    <location>
        <begin position="146"/>
        <end position="192"/>
    </location>
</feature>
<evidence type="ECO:0008006" key="8">
    <source>
        <dbReference type="Google" id="ProtNLM"/>
    </source>
</evidence>
<accession>A0AAD9IHN1</accession>
<dbReference type="PANTHER" id="PTHR13018">
    <property type="entry name" value="PROBABLE MEMBRANE PROTEIN DUF221-RELATED"/>
    <property type="match status" value="1"/>
</dbReference>
<evidence type="ECO:0000313" key="6">
    <source>
        <dbReference type="EMBL" id="KAK2078619.1"/>
    </source>
</evidence>
<dbReference type="EMBL" id="JASFZW010000004">
    <property type="protein sequence ID" value="KAK2078619.1"/>
    <property type="molecule type" value="Genomic_DNA"/>
</dbReference>
<feature type="domain" description="CSC1/OSCA1-like cytosolic" evidence="5">
    <location>
        <begin position="526"/>
        <end position="656"/>
    </location>
</feature>
<proteinExistence type="predicted"/>
<feature type="transmembrane region" description="Helical" evidence="3">
    <location>
        <begin position="719"/>
        <end position="738"/>
    </location>
</feature>
<dbReference type="PANTHER" id="PTHR13018:SF5">
    <property type="entry name" value="RE44586P"/>
    <property type="match status" value="1"/>
</dbReference>
<gene>
    <name evidence="6" type="ORF">QBZ16_003459</name>
</gene>
<keyword evidence="3" id="KW-0812">Transmembrane</keyword>
<dbReference type="Pfam" id="PF02714">
    <property type="entry name" value="RSN1_7TM"/>
    <property type="match status" value="1"/>
</dbReference>
<protein>
    <recommendedName>
        <fullName evidence="8">ERD4-related membrane protein</fullName>
    </recommendedName>
</protein>
<reference evidence="6" key="1">
    <citation type="submission" date="2021-01" db="EMBL/GenBank/DDBJ databases">
        <authorList>
            <person name="Eckstrom K.M.E."/>
        </authorList>
    </citation>
    <scope>NUCLEOTIDE SEQUENCE</scope>
    <source>
        <strain evidence="6">UVCC 0001</strain>
    </source>
</reference>
<feature type="transmembrane region" description="Helical" evidence="3">
    <location>
        <begin position="883"/>
        <end position="899"/>
    </location>
</feature>
<evidence type="ECO:0000256" key="3">
    <source>
        <dbReference type="SAM" id="Phobius"/>
    </source>
</evidence>
<feature type="compositionally biased region" description="Low complexity" evidence="2">
    <location>
        <begin position="344"/>
        <end position="364"/>
    </location>
</feature>
<feature type="region of interest" description="Disordered" evidence="2">
    <location>
        <begin position="344"/>
        <end position="376"/>
    </location>
</feature>
<dbReference type="InterPro" id="IPR045122">
    <property type="entry name" value="Csc1-like"/>
</dbReference>
<keyword evidence="3" id="KW-1133">Transmembrane helix</keyword>
<feature type="transmembrane region" description="Helical" evidence="3">
    <location>
        <begin position="758"/>
        <end position="778"/>
    </location>
</feature>
<feature type="transmembrane region" description="Helical" evidence="3">
    <location>
        <begin position="945"/>
        <end position="963"/>
    </location>
</feature>
<dbReference type="Proteomes" id="UP001255856">
    <property type="component" value="Unassembled WGS sequence"/>
</dbReference>
<keyword evidence="7" id="KW-1185">Reference proteome</keyword>
<organism evidence="6 7">
    <name type="scientific">Prototheca wickerhamii</name>
    <dbReference type="NCBI Taxonomy" id="3111"/>
    <lineage>
        <taxon>Eukaryota</taxon>
        <taxon>Viridiplantae</taxon>
        <taxon>Chlorophyta</taxon>
        <taxon>core chlorophytes</taxon>
        <taxon>Trebouxiophyceae</taxon>
        <taxon>Chlorellales</taxon>
        <taxon>Chlorellaceae</taxon>
        <taxon>Prototheca</taxon>
    </lineage>
</organism>
<evidence type="ECO:0000313" key="7">
    <source>
        <dbReference type="Proteomes" id="UP001255856"/>
    </source>
</evidence>
<dbReference type="GO" id="GO:0005886">
    <property type="term" value="C:plasma membrane"/>
    <property type="evidence" value="ECO:0007669"/>
    <property type="project" value="TreeGrafter"/>
</dbReference>
<evidence type="ECO:0000259" key="5">
    <source>
        <dbReference type="Pfam" id="PF14703"/>
    </source>
</evidence>
<feature type="transmembrane region" description="Helical" evidence="3">
    <location>
        <begin position="790"/>
        <end position="809"/>
    </location>
</feature>
<sequence length="1040" mass="112099">MHATEGVDVSLVASDAAASLDEGEDLIDKEGGHGELEDGTTPGREGPVLRKRSRVQIPGNTPVEANPRQIRRPSWPVRMTSPALGEMELVVTDHRHRPSALISPRQIGTVLRKETGKLVRRAMRSNRPGWGPTGDEGAILLADGMPAPSAEASGQTTASDGSRDAELTIKSGDAPRPSAMPLPEASDSEDRLPLRLRYGTGAAEEAPADSPFTMHTLASEDVAAASAHFSRPVDAEPMGPIDSFALDSHPTWAGRSLVDEAPGGPANVAAAGAAPPKAARPAARARAPSQAAAVAAALEAHALHAKDAVRVIKHVRARSGSCSDGTPGMERVFASFEAMAGEAPPAGAPASLAPASAPAPLTPAGSDCGEEAPLSPAPALEDEARTPLRGAAGWWLPAHAAGAPGASFSSALSSGDERRILEASASLFTVLVTDAPTEKLRLSRLGVFSLQLSARPAGAPGDPAMAAFVAAQRDLAETIQDVEAGIVQEATAERRPSAARARARAGLWRRNVQWAMFNKRVRVATELFTELFGDDFDAIIPIYPTKPLDSLIHKWDDACASLERVEFRLGEDDLSDRRREKLLKRAAKLRDKVADLEARVTRRREEVLSDLPSTCFFATFRSQEAAAIAAQANLNPIMQRLFNVAPAPRADDINWPTLQRSWWQRQVRPLFALPGIILVMILPIGAFTGAFAQLTLAICGNGSKRSDNWICETEGFPNLLRNLITSLGPSILLSIYNMMVQGQDSSLSALDRRCADLFFFWDIFNVFLGAMLGGTILGELQTFATEPSKTWKALGSAIPAASNFFINYLSYRALVMAAFRLLYPSQAFVTSVARGLRLLPASRTERDRALELPQRNCRYGRDIGIPIMMNFVMVFGYAVVSPLILPLGLLYFITLWPVWRYQMLYVYQRRYESGGQFWPYVAHKMVWCQMLLVVFTALVLVVKAAYTQAVVMAITLPMFLLMFKSFLSSRYDAVVSQIPLMAVHAAAKGSVDPDLYTAPPLRPGAHGWHPEWGKVRDIGGGGGGYFLGGGGPSRDSAMSM</sequence>
<evidence type="ECO:0000256" key="2">
    <source>
        <dbReference type="SAM" id="MobiDB-lite"/>
    </source>
</evidence>
<name>A0AAD9IHN1_PROWI</name>
<dbReference type="InterPro" id="IPR027815">
    <property type="entry name" value="CSC1/OSCA1-like_cyt"/>
</dbReference>
<evidence type="ECO:0000259" key="4">
    <source>
        <dbReference type="Pfam" id="PF02714"/>
    </source>
</evidence>
<dbReference type="AlphaFoldDB" id="A0AAD9IHN1"/>
<evidence type="ECO:0000256" key="1">
    <source>
        <dbReference type="SAM" id="Coils"/>
    </source>
</evidence>
<feature type="coiled-coil region" evidence="1">
    <location>
        <begin position="579"/>
        <end position="606"/>
    </location>
</feature>
<feature type="domain" description="CSC1/OSCA1-like 7TM region" evidence="4">
    <location>
        <begin position="715"/>
        <end position="938"/>
    </location>
</feature>
<comment type="caution">
    <text evidence="6">The sequence shown here is derived from an EMBL/GenBank/DDBJ whole genome shotgun (WGS) entry which is preliminary data.</text>
</comment>
<feature type="transmembrane region" description="Helical" evidence="3">
    <location>
        <begin position="920"/>
        <end position="939"/>
    </location>
</feature>
<keyword evidence="1" id="KW-0175">Coiled coil</keyword>
<dbReference type="InterPro" id="IPR003864">
    <property type="entry name" value="CSC1/OSCA1-like_7TM"/>
</dbReference>
<keyword evidence="3" id="KW-0472">Membrane</keyword>
<dbReference type="GO" id="GO:0005227">
    <property type="term" value="F:calcium-activated cation channel activity"/>
    <property type="evidence" value="ECO:0007669"/>
    <property type="project" value="InterPro"/>
</dbReference>
<dbReference type="Pfam" id="PF14703">
    <property type="entry name" value="PHM7_cyt"/>
    <property type="match status" value="1"/>
</dbReference>
<feature type="compositionally biased region" description="Basic and acidic residues" evidence="2">
    <location>
        <begin position="26"/>
        <end position="36"/>
    </location>
</feature>